<keyword evidence="1" id="KW-0732">Signal</keyword>
<feature type="signal peptide" evidence="1">
    <location>
        <begin position="1"/>
        <end position="27"/>
    </location>
</feature>
<evidence type="ECO:0000256" key="1">
    <source>
        <dbReference type="SAM" id="SignalP"/>
    </source>
</evidence>
<organism evidence="3 4">
    <name type="scientific">Saccharibacillus brassicae</name>
    <dbReference type="NCBI Taxonomy" id="2583377"/>
    <lineage>
        <taxon>Bacteria</taxon>
        <taxon>Bacillati</taxon>
        <taxon>Bacillota</taxon>
        <taxon>Bacilli</taxon>
        <taxon>Bacillales</taxon>
        <taxon>Paenibacillaceae</taxon>
        <taxon>Saccharibacillus</taxon>
    </lineage>
</organism>
<name>A0A4Y6UQ89_SACBS</name>
<feature type="chain" id="PRO_5021480280" evidence="1">
    <location>
        <begin position="28"/>
        <end position="313"/>
    </location>
</feature>
<gene>
    <name evidence="3" type="ORF">FFV09_02265</name>
</gene>
<dbReference type="AlphaFoldDB" id="A0A4Y6UQ89"/>
<dbReference type="Proteomes" id="UP000316968">
    <property type="component" value="Chromosome"/>
</dbReference>
<proteinExistence type="predicted"/>
<evidence type="ECO:0000313" key="3">
    <source>
        <dbReference type="EMBL" id="QDH19792.1"/>
    </source>
</evidence>
<dbReference type="PROSITE" id="PS51257">
    <property type="entry name" value="PROKAR_LIPOPROTEIN"/>
    <property type="match status" value="1"/>
</dbReference>
<evidence type="ECO:0000259" key="2">
    <source>
        <dbReference type="Pfam" id="PF07833"/>
    </source>
</evidence>
<dbReference type="Pfam" id="PF07833">
    <property type="entry name" value="Cu_amine_oxidN1"/>
    <property type="match status" value="1"/>
</dbReference>
<feature type="domain" description="Copper amine oxidase-like N-terminal" evidence="2">
    <location>
        <begin position="36"/>
        <end position="141"/>
    </location>
</feature>
<dbReference type="OrthoDB" id="2612926at2"/>
<dbReference type="InterPro" id="IPR036582">
    <property type="entry name" value="Mao_N_sf"/>
</dbReference>
<dbReference type="Gene3D" id="3.30.457.10">
    <property type="entry name" value="Copper amine oxidase-like, N-terminal domain"/>
    <property type="match status" value="1"/>
</dbReference>
<protein>
    <submittedName>
        <fullName evidence="3">Copper amine oxidase N-terminal domain-containing protein</fullName>
    </submittedName>
</protein>
<dbReference type="InterPro" id="IPR012854">
    <property type="entry name" value="Cu_amine_oxidase-like_N"/>
</dbReference>
<dbReference type="RefSeq" id="WP_141446179.1">
    <property type="nucleotide sequence ID" value="NZ_CP041217.1"/>
</dbReference>
<reference evidence="3 4" key="1">
    <citation type="submission" date="2019-06" db="EMBL/GenBank/DDBJ databases">
        <title>Saccharibacillus brassicae sp. nov., an endophytic bacterium isolated from Chinese cabbage seeds (Brassica pekinensis).</title>
        <authorList>
            <person name="Jiang L."/>
            <person name="Lee J."/>
            <person name="Kim S.W."/>
        </authorList>
    </citation>
    <scope>NUCLEOTIDE SEQUENCE [LARGE SCALE GENOMIC DNA]</scope>
    <source>
        <strain evidence="4">KCTC 43072 / ATSA2</strain>
    </source>
</reference>
<sequence length="313" mass="35587">MKKYLVTTLVVCTILTSCFWQTATVSAAESSMTVKVDNYTVQFNAKPIVQQGTTMVQIAPIFKKLGITYTWDQTKKQIIAKKMDTEIIMTLGSKTVYVKGNPTTISQAPISKNGYIMVPLRFISETTGASISKVGNTINIYSLDESIVFSTGGKKVTPKLIEEYLNKTYPNVWDGTNRFPVRYEVSKNDTDNAYDIEIVFNKIEDIELLVKEIRSNRKVVENLTNSLALTIQNLFKQDELYFYIVLKMEVSEPLDVDIPAIDYQKMSNGNYLLVLPEYAAFYDFITDTAGYYLVDSYGKLELMYVTDTKWTIE</sequence>
<dbReference type="SUPFAM" id="SSF55383">
    <property type="entry name" value="Copper amine oxidase, domain N"/>
    <property type="match status" value="1"/>
</dbReference>
<keyword evidence="4" id="KW-1185">Reference proteome</keyword>
<accession>A0A4Y6UQ89</accession>
<dbReference type="KEGG" id="saca:FFV09_02265"/>
<evidence type="ECO:0000313" key="4">
    <source>
        <dbReference type="Proteomes" id="UP000316968"/>
    </source>
</evidence>
<dbReference type="EMBL" id="CP041217">
    <property type="protein sequence ID" value="QDH19792.1"/>
    <property type="molecule type" value="Genomic_DNA"/>
</dbReference>